<dbReference type="SUPFAM" id="SSF49503">
    <property type="entry name" value="Cupredoxins"/>
    <property type="match status" value="1"/>
</dbReference>
<dbReference type="AlphaFoldDB" id="A0A1F6BTW3"/>
<accession>A0A1F6BTW3</accession>
<proteinExistence type="predicted"/>
<evidence type="ECO:0008006" key="3">
    <source>
        <dbReference type="Google" id="ProtNLM"/>
    </source>
</evidence>
<organism evidence="1 2">
    <name type="scientific">Candidatus Jorgensenbacteria bacterium GWA1_49_17</name>
    <dbReference type="NCBI Taxonomy" id="1798467"/>
    <lineage>
        <taxon>Bacteria</taxon>
        <taxon>Candidatus Joergenseniibacteriota</taxon>
    </lineage>
</organism>
<dbReference type="Proteomes" id="UP000179368">
    <property type="component" value="Unassembled WGS sequence"/>
</dbReference>
<dbReference type="InterPro" id="IPR008972">
    <property type="entry name" value="Cupredoxin"/>
</dbReference>
<name>A0A1F6BTW3_9BACT</name>
<evidence type="ECO:0000313" key="2">
    <source>
        <dbReference type="Proteomes" id="UP000179368"/>
    </source>
</evidence>
<dbReference type="PANTHER" id="PTHR36507">
    <property type="entry name" value="BLL1555 PROTEIN"/>
    <property type="match status" value="1"/>
</dbReference>
<evidence type="ECO:0000313" key="1">
    <source>
        <dbReference type="EMBL" id="OGG40361.1"/>
    </source>
</evidence>
<dbReference type="InterPro" id="IPR052721">
    <property type="entry name" value="ET_Amicyanin"/>
</dbReference>
<sequence length="148" mass="15880">MNMNGKNMIILAVAAVILIVVVVFLVMGRADEAPVSVPVSEGTLETNTVVFTDSGFSPAALTVRVGDTVVFENRSSMDFWPASAMHPTHKVYPGSDIEKCGTAEEAGIFDACRAIPAGGSWSFTFSEAGNWNYHNHLNAQNFGKIIVE</sequence>
<comment type="caution">
    <text evidence="1">The sequence shown here is derived from an EMBL/GenBank/DDBJ whole genome shotgun (WGS) entry which is preliminary data.</text>
</comment>
<dbReference type="EMBL" id="MFKG01000017">
    <property type="protein sequence ID" value="OGG40361.1"/>
    <property type="molecule type" value="Genomic_DNA"/>
</dbReference>
<dbReference type="Gene3D" id="2.60.40.420">
    <property type="entry name" value="Cupredoxins - blue copper proteins"/>
    <property type="match status" value="1"/>
</dbReference>
<reference evidence="1 2" key="1">
    <citation type="journal article" date="2016" name="Nat. Commun.">
        <title>Thousands of microbial genomes shed light on interconnected biogeochemical processes in an aquifer system.</title>
        <authorList>
            <person name="Anantharaman K."/>
            <person name="Brown C.T."/>
            <person name="Hug L.A."/>
            <person name="Sharon I."/>
            <person name="Castelle C.J."/>
            <person name="Probst A.J."/>
            <person name="Thomas B.C."/>
            <person name="Singh A."/>
            <person name="Wilkins M.J."/>
            <person name="Karaoz U."/>
            <person name="Brodie E.L."/>
            <person name="Williams K.H."/>
            <person name="Hubbard S.S."/>
            <person name="Banfield J.F."/>
        </authorList>
    </citation>
    <scope>NUCLEOTIDE SEQUENCE [LARGE SCALE GENOMIC DNA]</scope>
</reference>
<dbReference type="PANTHER" id="PTHR36507:SF1">
    <property type="entry name" value="BLL1555 PROTEIN"/>
    <property type="match status" value="1"/>
</dbReference>
<gene>
    <name evidence="1" type="ORF">A2116_01595</name>
</gene>
<protein>
    <recommendedName>
        <fullName evidence="3">EfeO-type cupredoxin-like domain-containing protein</fullName>
    </recommendedName>
</protein>